<dbReference type="Proteomes" id="UP000066737">
    <property type="component" value="Chromosome I"/>
</dbReference>
<evidence type="ECO:0000256" key="2">
    <source>
        <dbReference type="SAM" id="MobiDB-lite"/>
    </source>
</evidence>
<name>A0A0U5ABJ7_9EURY</name>
<feature type="compositionally biased region" description="Acidic residues" evidence="2">
    <location>
        <begin position="109"/>
        <end position="123"/>
    </location>
</feature>
<proteinExistence type="predicted"/>
<evidence type="ECO:0000313" key="5">
    <source>
        <dbReference type="Proteomes" id="UP000066737"/>
    </source>
</evidence>
<dbReference type="InterPro" id="IPR036249">
    <property type="entry name" value="Thioredoxin-like_sf"/>
</dbReference>
<keyword evidence="1" id="KW-0676">Redox-active center</keyword>
<evidence type="ECO:0000313" key="4">
    <source>
        <dbReference type="EMBL" id="CQH49612.1"/>
    </source>
</evidence>
<dbReference type="InterPro" id="IPR002109">
    <property type="entry name" value="Glutaredoxin"/>
</dbReference>
<accession>A0A0U5ABJ7</accession>
<dbReference type="PANTHER" id="PTHR10293">
    <property type="entry name" value="GLUTAREDOXIN FAMILY MEMBER"/>
    <property type="match status" value="1"/>
</dbReference>
<organism evidence="4 5">
    <name type="scientific">Halobacterium hubeiense</name>
    <dbReference type="NCBI Taxonomy" id="1407499"/>
    <lineage>
        <taxon>Archaea</taxon>
        <taxon>Methanobacteriati</taxon>
        <taxon>Methanobacteriota</taxon>
        <taxon>Stenosarchaea group</taxon>
        <taxon>Halobacteria</taxon>
        <taxon>Halobacteriales</taxon>
        <taxon>Halobacteriaceae</taxon>
        <taxon>Halobacterium</taxon>
    </lineage>
</organism>
<dbReference type="AlphaFoldDB" id="A0A0U5ABJ7"/>
<dbReference type="STRING" id="1407499.HHUB_1542"/>
<dbReference type="RefSeq" id="WP_059055949.1">
    <property type="nucleotide sequence ID" value="NZ_CEML01000002.1"/>
</dbReference>
<evidence type="ECO:0000259" key="3">
    <source>
        <dbReference type="Pfam" id="PF00462"/>
    </source>
</evidence>
<keyword evidence="5" id="KW-1185">Reference proteome</keyword>
<reference evidence="5" key="1">
    <citation type="journal article" date="2016" name="Environ. Microbiol.">
        <title>The complete genome of a viable archaeum isolated from 123-million-year-old rock salt.</title>
        <authorList>
            <person name="Jaakkola S.T."/>
            <person name="Pfeiffer F."/>
            <person name="Ravantti J.J."/>
            <person name="Guo Q."/>
            <person name="Liu Y."/>
            <person name="Chen X."/>
            <person name="Ma H."/>
            <person name="Yang C."/>
            <person name="Oksanen H.M."/>
            <person name="Bamford D.H."/>
        </authorList>
    </citation>
    <scope>NUCLEOTIDE SEQUENCE</scope>
    <source>
        <strain evidence="5">JI20-1</strain>
    </source>
</reference>
<dbReference type="InterPro" id="IPR004480">
    <property type="entry name" value="Monothiol_GRX-rel"/>
</dbReference>
<dbReference type="OrthoDB" id="203033at2157"/>
<dbReference type="GeneID" id="91109016"/>
<dbReference type="KEGG" id="hhb:Hhub_1542"/>
<dbReference type="Gene3D" id="3.40.30.10">
    <property type="entry name" value="Glutaredoxin"/>
    <property type="match status" value="1"/>
</dbReference>
<dbReference type="EMBL" id="LN831302">
    <property type="protein sequence ID" value="CQH49612.1"/>
    <property type="molecule type" value="Genomic_DNA"/>
</dbReference>
<feature type="region of interest" description="Disordered" evidence="2">
    <location>
        <begin position="106"/>
        <end position="136"/>
    </location>
</feature>
<dbReference type="SUPFAM" id="SSF52833">
    <property type="entry name" value="Thioredoxin-like"/>
    <property type="match status" value="1"/>
</dbReference>
<dbReference type="PANTHER" id="PTHR10293:SF16">
    <property type="entry name" value="GLUTAREDOXIN-RELATED PROTEIN 5, MITOCHONDRIAL"/>
    <property type="match status" value="1"/>
</dbReference>
<evidence type="ECO:0000256" key="1">
    <source>
        <dbReference type="ARBA" id="ARBA00023284"/>
    </source>
</evidence>
<sequence>MAFDPMDSAMEQEAVDEIVAEAIENNDVVLFMKGDARMPQCGFSKRAINLISQYRPDVHTVDALQSLDEFRVALEERSGWETIPQTFVDGEFVGGSDILAELEERGELADELNADEADVEEDAAATSPDDGVESPF</sequence>
<feature type="domain" description="Glutaredoxin" evidence="3">
    <location>
        <begin position="28"/>
        <end position="93"/>
    </location>
</feature>
<gene>
    <name evidence="4" type="primary">grx4</name>
    <name evidence="4" type="ORF">HHUB_1542</name>
</gene>
<dbReference type="Pfam" id="PF00462">
    <property type="entry name" value="Glutaredoxin"/>
    <property type="match status" value="1"/>
</dbReference>
<protein>
    <submittedName>
        <fullName evidence="4">Glutaredoxin</fullName>
    </submittedName>
</protein>
<dbReference type="PROSITE" id="PS51354">
    <property type="entry name" value="GLUTAREDOXIN_2"/>
    <property type="match status" value="1"/>
</dbReference>